<gene>
    <name evidence="1" type="ORF">FBU59_005733</name>
</gene>
<reference evidence="1" key="1">
    <citation type="submission" date="2022-07" db="EMBL/GenBank/DDBJ databases">
        <title>Phylogenomic reconstructions and comparative analyses of Kickxellomycotina fungi.</title>
        <authorList>
            <person name="Reynolds N.K."/>
            <person name="Stajich J.E."/>
            <person name="Barry K."/>
            <person name="Grigoriev I.V."/>
            <person name="Crous P."/>
            <person name="Smith M.E."/>
        </authorList>
    </citation>
    <scope>NUCLEOTIDE SEQUENCE</scope>
    <source>
        <strain evidence="1">NRRL 5244</strain>
    </source>
</reference>
<protein>
    <submittedName>
        <fullName evidence="1">Uncharacterized protein</fullName>
    </submittedName>
</protein>
<evidence type="ECO:0000313" key="1">
    <source>
        <dbReference type="EMBL" id="KAJ1934334.1"/>
    </source>
</evidence>
<comment type="caution">
    <text evidence="1">The sequence shown here is derived from an EMBL/GenBank/DDBJ whole genome shotgun (WGS) entry which is preliminary data.</text>
</comment>
<dbReference type="Proteomes" id="UP001150603">
    <property type="component" value="Unassembled WGS sequence"/>
</dbReference>
<keyword evidence="2" id="KW-1185">Reference proteome</keyword>
<sequence>MHLRTTLPKTTLVLLAALGNLTGITLSVLAVDLFNESTHGFAYQMLPKMILALGLLTMTGTHVALAGGLATHWPHIAAFIGYSVPILGGALTIAFSTITVPETIEDDFRSTWVSMYADNKFGLCHIERTYGCCGFMNTTDLPVPKGCKISPEFGYQEGCFPFLKHATQVLWARASAWTLGAALAQIILLGLGVLVYAKTGNGLHLDEEMGEQGDLDDGWSVPEQQAERQSLLLQQAGSITPIPEVPAEPPAHAEEHDPSTNLPDEPVEPPVQPMDVPKQNGRAGDCSGQKSELYSRWLNEMIDKQESRVKELKQKQ</sequence>
<evidence type="ECO:0000313" key="2">
    <source>
        <dbReference type="Proteomes" id="UP001150603"/>
    </source>
</evidence>
<organism evidence="1 2">
    <name type="scientific">Linderina macrospora</name>
    <dbReference type="NCBI Taxonomy" id="4868"/>
    <lineage>
        <taxon>Eukaryota</taxon>
        <taxon>Fungi</taxon>
        <taxon>Fungi incertae sedis</taxon>
        <taxon>Zoopagomycota</taxon>
        <taxon>Kickxellomycotina</taxon>
        <taxon>Kickxellomycetes</taxon>
        <taxon>Kickxellales</taxon>
        <taxon>Kickxellaceae</taxon>
        <taxon>Linderina</taxon>
    </lineage>
</organism>
<dbReference type="EMBL" id="JANBPW010004693">
    <property type="protein sequence ID" value="KAJ1934334.1"/>
    <property type="molecule type" value="Genomic_DNA"/>
</dbReference>
<name>A0ACC1J1Y8_9FUNG</name>
<accession>A0ACC1J1Y8</accession>
<proteinExistence type="predicted"/>